<name>A0A6C0LSI5_9ZZZZ</name>
<protein>
    <submittedName>
        <fullName evidence="1">Uncharacterized protein</fullName>
    </submittedName>
</protein>
<proteinExistence type="predicted"/>
<dbReference type="InterPro" id="IPR036249">
    <property type="entry name" value="Thioredoxin-like_sf"/>
</dbReference>
<dbReference type="AlphaFoldDB" id="A0A6C0LSI5"/>
<organism evidence="1">
    <name type="scientific">viral metagenome</name>
    <dbReference type="NCBI Taxonomy" id="1070528"/>
    <lineage>
        <taxon>unclassified sequences</taxon>
        <taxon>metagenomes</taxon>
        <taxon>organismal metagenomes</taxon>
    </lineage>
</organism>
<accession>A0A6C0LSI5</accession>
<sequence>MSNLFENKVMEKLEESKKGYFIIFFTYDCAYSRNALELLKSNRLNYKGYDINKIDGGIHILLNTFRKNAKNVNFDTNHTTRPLIFYEGKFIGGFDKLSNFLKNEI</sequence>
<evidence type="ECO:0000313" key="1">
    <source>
        <dbReference type="EMBL" id="QHU32965.1"/>
    </source>
</evidence>
<dbReference type="PROSITE" id="PS51354">
    <property type="entry name" value="GLUTAREDOXIN_2"/>
    <property type="match status" value="1"/>
</dbReference>
<dbReference type="EMBL" id="MN740556">
    <property type="protein sequence ID" value="QHU32965.1"/>
    <property type="molecule type" value="Genomic_DNA"/>
</dbReference>
<dbReference type="SUPFAM" id="SSF52833">
    <property type="entry name" value="Thioredoxin-like"/>
    <property type="match status" value="1"/>
</dbReference>
<reference evidence="1" key="1">
    <citation type="journal article" date="2020" name="Nature">
        <title>Giant virus diversity and host interactions through global metagenomics.</title>
        <authorList>
            <person name="Schulz F."/>
            <person name="Roux S."/>
            <person name="Paez-Espino D."/>
            <person name="Jungbluth S."/>
            <person name="Walsh D.A."/>
            <person name="Denef V.J."/>
            <person name="McMahon K.D."/>
            <person name="Konstantinidis K.T."/>
            <person name="Eloe-Fadrosh E.A."/>
            <person name="Kyrpides N.C."/>
            <person name="Woyke T."/>
        </authorList>
    </citation>
    <scope>NUCLEOTIDE SEQUENCE</scope>
    <source>
        <strain evidence="1">GVMAG-S-1014582-52</strain>
    </source>
</reference>
<dbReference type="Gene3D" id="3.40.30.10">
    <property type="entry name" value="Glutaredoxin"/>
    <property type="match status" value="1"/>
</dbReference>